<feature type="compositionally biased region" description="Basic residues" evidence="1">
    <location>
        <begin position="34"/>
        <end position="43"/>
    </location>
</feature>
<evidence type="ECO:0000256" key="2">
    <source>
        <dbReference type="SAM" id="Phobius"/>
    </source>
</evidence>
<accession>A0AA40F232</accession>
<feature type="transmembrane region" description="Helical" evidence="2">
    <location>
        <begin position="235"/>
        <end position="254"/>
    </location>
</feature>
<feature type="compositionally biased region" description="Polar residues" evidence="1">
    <location>
        <begin position="53"/>
        <end position="71"/>
    </location>
</feature>
<evidence type="ECO:0000313" key="4">
    <source>
        <dbReference type="Proteomes" id="UP001172155"/>
    </source>
</evidence>
<keyword evidence="4" id="KW-1185">Reference proteome</keyword>
<dbReference type="PANTHER" id="PTHR28147">
    <property type="entry name" value="N-GLYCOSYLATION PROTEIN EOS1"/>
    <property type="match status" value="1"/>
</dbReference>
<organism evidence="3 4">
    <name type="scientific">Schizothecium vesticola</name>
    <dbReference type="NCBI Taxonomy" id="314040"/>
    <lineage>
        <taxon>Eukaryota</taxon>
        <taxon>Fungi</taxon>
        <taxon>Dikarya</taxon>
        <taxon>Ascomycota</taxon>
        <taxon>Pezizomycotina</taxon>
        <taxon>Sordariomycetes</taxon>
        <taxon>Sordariomycetidae</taxon>
        <taxon>Sordariales</taxon>
        <taxon>Schizotheciaceae</taxon>
        <taxon>Schizothecium</taxon>
    </lineage>
</organism>
<dbReference type="InterPro" id="IPR021100">
    <property type="entry name" value="N-glycosylation_EOS1"/>
</dbReference>
<name>A0AA40F232_9PEZI</name>
<dbReference type="GO" id="GO:0005789">
    <property type="term" value="C:endoplasmic reticulum membrane"/>
    <property type="evidence" value="ECO:0007669"/>
    <property type="project" value="InterPro"/>
</dbReference>
<evidence type="ECO:0000313" key="3">
    <source>
        <dbReference type="EMBL" id="KAK0749646.1"/>
    </source>
</evidence>
<dbReference type="Pfam" id="PF12326">
    <property type="entry name" value="EOS1"/>
    <property type="match status" value="1"/>
</dbReference>
<keyword evidence="2" id="KW-0812">Transmembrane</keyword>
<gene>
    <name evidence="3" type="ORF">B0T18DRAFT_407199</name>
</gene>
<reference evidence="3" key="1">
    <citation type="submission" date="2023-06" db="EMBL/GenBank/DDBJ databases">
        <title>Genome-scale phylogeny and comparative genomics of the fungal order Sordariales.</title>
        <authorList>
            <consortium name="Lawrence Berkeley National Laboratory"/>
            <person name="Hensen N."/>
            <person name="Bonometti L."/>
            <person name="Westerberg I."/>
            <person name="Brannstrom I.O."/>
            <person name="Guillou S."/>
            <person name="Cros-Aarteil S."/>
            <person name="Calhoun S."/>
            <person name="Haridas S."/>
            <person name="Kuo A."/>
            <person name="Mondo S."/>
            <person name="Pangilinan J."/>
            <person name="Riley R."/>
            <person name="LaButti K."/>
            <person name="Andreopoulos B."/>
            <person name="Lipzen A."/>
            <person name="Chen C."/>
            <person name="Yanf M."/>
            <person name="Daum C."/>
            <person name="Ng V."/>
            <person name="Clum A."/>
            <person name="Steindorff A."/>
            <person name="Ohm R."/>
            <person name="Martin F."/>
            <person name="Silar P."/>
            <person name="Natvig D."/>
            <person name="Lalanne C."/>
            <person name="Gautier V."/>
            <person name="Ament-velasquez S.L."/>
            <person name="Kruys A."/>
            <person name="Hutchinson M.I."/>
            <person name="Powell A.J."/>
            <person name="Barry K."/>
            <person name="Miller A.N."/>
            <person name="Grigoriev I.V."/>
            <person name="Debuchy R."/>
            <person name="Gladieux P."/>
            <person name="Thoren M.H."/>
            <person name="Johannesson H."/>
        </authorList>
    </citation>
    <scope>NUCLEOTIDE SEQUENCE</scope>
    <source>
        <strain evidence="3">SMH3187-1</strain>
    </source>
</reference>
<feature type="transmembrane region" description="Helical" evidence="2">
    <location>
        <begin position="168"/>
        <end position="188"/>
    </location>
</feature>
<dbReference type="GO" id="GO:0034599">
    <property type="term" value="P:cellular response to oxidative stress"/>
    <property type="evidence" value="ECO:0007669"/>
    <property type="project" value="InterPro"/>
</dbReference>
<feature type="transmembrane region" description="Helical" evidence="2">
    <location>
        <begin position="266"/>
        <end position="286"/>
    </location>
</feature>
<proteinExistence type="predicted"/>
<keyword evidence="2" id="KW-1133">Transmembrane helix</keyword>
<dbReference type="GO" id="GO:0006487">
    <property type="term" value="P:protein N-linked glycosylation"/>
    <property type="evidence" value="ECO:0007669"/>
    <property type="project" value="TreeGrafter"/>
</dbReference>
<feature type="transmembrane region" description="Helical" evidence="2">
    <location>
        <begin position="124"/>
        <end position="147"/>
    </location>
</feature>
<comment type="caution">
    <text evidence="3">The sequence shown here is derived from an EMBL/GenBank/DDBJ whole genome shotgun (WGS) entry which is preliminary data.</text>
</comment>
<protein>
    <submittedName>
        <fullName evidence="3">N-glycosylation protein-domain-containing protein</fullName>
    </submittedName>
</protein>
<evidence type="ECO:0000256" key="1">
    <source>
        <dbReference type="SAM" id="MobiDB-lite"/>
    </source>
</evidence>
<dbReference type="AlphaFoldDB" id="A0AA40F232"/>
<sequence length="327" mass="35482">MSNKVKATAQRRPADSTTAAYPLNNGYSLGAPRKSSKHSSRHHYNGDRDDSSGFVSSSIHLPNGGTTSTNGHAPELTGVKSSLLQPRVAVALGLSRRWHPLLFACRLFSIAPSIWWGFPSALRLLAMLHLVVFGGSGLSPAAAAAAARAGLHTTAGSPDMTFETRLRLTETVLAIIWCGASGYLSFFFTDHLMSRWLVYYTPQATLVRLCTISVTNAYLTSCALWITGGSADPRLLLPAWIAIATTLTFIYHVTQRKINIRKETSMSISIFSMASFISMVALLALVCSSRTDYLTIPLVAAARWAWLEGVKVAFSVLDYGNFTGDFL</sequence>
<feature type="region of interest" description="Disordered" evidence="1">
    <location>
        <begin position="1"/>
        <end position="74"/>
    </location>
</feature>
<dbReference type="PANTHER" id="PTHR28147:SF1">
    <property type="entry name" value="N-GLYCOSYLATION PROTEIN EOS1"/>
    <property type="match status" value="1"/>
</dbReference>
<keyword evidence="2" id="KW-0472">Membrane</keyword>
<dbReference type="EMBL" id="JAUKUD010000003">
    <property type="protein sequence ID" value="KAK0749646.1"/>
    <property type="molecule type" value="Genomic_DNA"/>
</dbReference>
<dbReference type="Proteomes" id="UP001172155">
    <property type="component" value="Unassembled WGS sequence"/>
</dbReference>